<dbReference type="AlphaFoldDB" id="A0AAD8Y2K6"/>
<dbReference type="Pfam" id="PF09111">
    <property type="entry name" value="SLIDE"/>
    <property type="match status" value="1"/>
</dbReference>
<feature type="compositionally biased region" description="Basic and acidic residues" evidence="10">
    <location>
        <begin position="1"/>
        <end position="10"/>
    </location>
</feature>
<feature type="compositionally biased region" description="Basic and acidic residues" evidence="10">
    <location>
        <begin position="60"/>
        <end position="77"/>
    </location>
</feature>
<evidence type="ECO:0000256" key="4">
    <source>
        <dbReference type="ARBA" id="ARBA00022801"/>
    </source>
</evidence>
<keyword evidence="6" id="KW-0067">ATP-binding</keyword>
<dbReference type="GO" id="GO:0034728">
    <property type="term" value="P:nucleosome organization"/>
    <property type="evidence" value="ECO:0007669"/>
    <property type="project" value="TreeGrafter"/>
</dbReference>
<dbReference type="PROSITE" id="PS51194">
    <property type="entry name" value="HELICASE_CTER"/>
    <property type="match status" value="1"/>
</dbReference>
<evidence type="ECO:0000256" key="9">
    <source>
        <dbReference type="SAM" id="Coils"/>
    </source>
</evidence>
<feature type="compositionally biased region" description="Basic residues" evidence="10">
    <location>
        <begin position="138"/>
        <end position="150"/>
    </location>
</feature>
<keyword evidence="5" id="KW-0347">Helicase</keyword>
<dbReference type="FunFam" id="3.40.50.300:FF:000082">
    <property type="entry name" value="ISWI chromatin remodeling complex ATPase ISW1"/>
    <property type="match status" value="1"/>
</dbReference>
<dbReference type="SMART" id="SM00490">
    <property type="entry name" value="HELICc"/>
    <property type="match status" value="1"/>
</dbReference>
<dbReference type="InterPro" id="IPR017884">
    <property type="entry name" value="SANT_dom"/>
</dbReference>
<reference evidence="14" key="1">
    <citation type="submission" date="2023-06" db="EMBL/GenBank/DDBJ databases">
        <title>Survivors Of The Sea: Transcriptome response of Skeletonema marinoi to long-term dormancy.</title>
        <authorList>
            <person name="Pinder M.I.M."/>
            <person name="Kourtchenko O."/>
            <person name="Robertson E.K."/>
            <person name="Larsson T."/>
            <person name="Maumus F."/>
            <person name="Osuna-Cruz C.M."/>
            <person name="Vancaester E."/>
            <person name="Stenow R."/>
            <person name="Vandepoele K."/>
            <person name="Ploug H."/>
            <person name="Bruchert V."/>
            <person name="Godhe A."/>
            <person name="Topel M."/>
        </authorList>
    </citation>
    <scope>NUCLEOTIDE SEQUENCE</scope>
    <source>
        <strain evidence="14">R05AC</strain>
    </source>
</reference>
<comment type="similarity">
    <text evidence="2">Belongs to the SNF2/RAD54 helicase family. ISWI subfamily.</text>
</comment>
<dbReference type="InterPro" id="IPR027417">
    <property type="entry name" value="P-loop_NTPase"/>
</dbReference>
<evidence type="ECO:0000256" key="2">
    <source>
        <dbReference type="ARBA" id="ARBA00009687"/>
    </source>
</evidence>
<dbReference type="SMART" id="SM00487">
    <property type="entry name" value="DEXDc"/>
    <property type="match status" value="1"/>
</dbReference>
<feature type="region of interest" description="Disordered" evidence="10">
    <location>
        <begin position="1"/>
        <end position="77"/>
    </location>
</feature>
<keyword evidence="3" id="KW-0547">Nucleotide-binding</keyword>
<keyword evidence="7 9" id="KW-0175">Coiled coil</keyword>
<dbReference type="Gene3D" id="3.40.50.300">
    <property type="entry name" value="P-loop containing nucleotide triphosphate hydrolases"/>
    <property type="match status" value="1"/>
</dbReference>
<dbReference type="InterPro" id="IPR009057">
    <property type="entry name" value="Homeodomain-like_sf"/>
</dbReference>
<dbReference type="EC" id="3.6.4.-" evidence="14"/>
<keyword evidence="8" id="KW-0539">Nucleus</keyword>
<evidence type="ECO:0000256" key="8">
    <source>
        <dbReference type="ARBA" id="ARBA00023242"/>
    </source>
</evidence>
<evidence type="ECO:0000256" key="3">
    <source>
        <dbReference type="ARBA" id="ARBA00022741"/>
    </source>
</evidence>
<dbReference type="Gene3D" id="1.10.10.60">
    <property type="entry name" value="Homeodomain-like"/>
    <property type="match status" value="2"/>
</dbReference>
<proteinExistence type="inferred from homology"/>
<dbReference type="GO" id="GO:0140658">
    <property type="term" value="F:ATP-dependent chromatin remodeler activity"/>
    <property type="evidence" value="ECO:0007669"/>
    <property type="project" value="TreeGrafter"/>
</dbReference>
<evidence type="ECO:0000256" key="5">
    <source>
        <dbReference type="ARBA" id="ARBA00022806"/>
    </source>
</evidence>
<evidence type="ECO:0000256" key="6">
    <source>
        <dbReference type="ARBA" id="ARBA00022840"/>
    </source>
</evidence>
<dbReference type="GO" id="GO:0000785">
    <property type="term" value="C:chromatin"/>
    <property type="evidence" value="ECO:0007669"/>
    <property type="project" value="TreeGrafter"/>
</dbReference>
<feature type="compositionally biased region" description="Low complexity" evidence="10">
    <location>
        <begin position="1103"/>
        <end position="1115"/>
    </location>
</feature>
<organism evidence="14 15">
    <name type="scientific">Skeletonema marinoi</name>
    <dbReference type="NCBI Taxonomy" id="267567"/>
    <lineage>
        <taxon>Eukaryota</taxon>
        <taxon>Sar</taxon>
        <taxon>Stramenopiles</taxon>
        <taxon>Ochrophyta</taxon>
        <taxon>Bacillariophyta</taxon>
        <taxon>Coscinodiscophyceae</taxon>
        <taxon>Thalassiosirophycidae</taxon>
        <taxon>Thalassiosirales</taxon>
        <taxon>Skeletonemataceae</taxon>
        <taxon>Skeletonema</taxon>
        <taxon>Skeletonema marinoi-dohrnii complex</taxon>
    </lineage>
</organism>
<protein>
    <submittedName>
        <fullName evidence="14">Chromatin-remodeling complex ATPase</fullName>
        <ecNumber evidence="14">3.6.4.-</ecNumber>
    </submittedName>
</protein>
<feature type="coiled-coil region" evidence="9">
    <location>
        <begin position="801"/>
        <end position="870"/>
    </location>
</feature>
<dbReference type="GO" id="GO:0005634">
    <property type="term" value="C:nucleus"/>
    <property type="evidence" value="ECO:0007669"/>
    <property type="project" value="UniProtKB-SubCell"/>
</dbReference>
<dbReference type="PANTHER" id="PTHR45623">
    <property type="entry name" value="CHROMODOMAIN-HELICASE-DNA-BINDING PROTEIN 3-RELATED-RELATED"/>
    <property type="match status" value="1"/>
</dbReference>
<comment type="caution">
    <text evidence="14">The sequence shown here is derived from an EMBL/GenBank/DDBJ whole genome shotgun (WGS) entry which is preliminary data.</text>
</comment>
<sequence length="1139" mass="130596">MADNDGDKKLPAQKMEEDETNEDSDVELEGMDLDGLDADAPDDDDVDDLAAATTTTKSDSPNHEKEDIQHEQEDLQELEAARKERMELMAEELKREKELQEKETAAATVDPNSKFQYLIGQSEVFAHFLAGASAAAAGKKKKKKGSRGKANRMTEAEEDAQLLATATSARRTVYLNTQPKILAEHCKMHKYQLEGLNWMIKLHDHGINGILADEMGLGKTLQTISLLAYLREARGVKGPHLVIVPKSVVGNWIKEFRKWCPSIKAVRMGGTKEERLKARAEYLKPDETTGKYKFDAIVCSYEAILKEKNALGKIPWKYLIIDEAHRIKNENSSLSKAVRELETGFRLLITGTPLQNNLHELWALLNFLLPEIFGDSEQFDAWFSLSEASGQENVIRKLHTVLRPFMLRRVKKDVATSLPPKKETKLFIGLTDMQQDWYKRILRKDAHELNALGGPSHARLQNVLMHLRKVCNHPYLFDGAEQGPPFTDGPHIWENSGKMQLLNKLLPKLKAKGSRVLIFCQMTRILDILEDYLRFVGHEYCRIDGNTDGEKRDAQMEEFNAPGSSKFCFLLSTRAGGLGINLATADIVILYDSDWNPQVDLQAMDRAHRLGQTKPVQVFRFISEGTVEEKIIERADRKLFLDAAVIQQGRLAEQNSKLSKNELMQMVKFGADQIISGKKGAYSDQDVDALIAKGEKKTEEIQAKMETDAQHNLASFTLTGDIDDTAIDTFEFGGENYRDKKKGGVFIDMGTRERKRAKYDVNEYYRDQMGDTSGMKAHAADAKAKKKRKGPHMQDFQLYDRDRLEELTKRERELAEQKEDHLKMIADLRKRSSSAPSSTVEQLLQEASEMEAMLDQFKLSEQELNEKEKLLSEGFADWNKKDFKIFCNALEKHGRYKLENILEDVVSETGKDENDIKQYYVAFWMHYRRLSDWQKIIDKIEKGERKTIRLRDIRRIIQEKIERHLESVYTKMYPGIEEGKVSKEVLEKHSPWDLLMYSWPTMKVKYGQGQKGFSYQAEEDAFLLVMMFRHGYGAARRIQLEIRRAWQFRFNWFFKSRNPHEIQKRCDVLIRAVERELEEIREKEAKEEEEKEQKAAAEEAAQKEAAAMPMEIDAAAEQIETLPKPAVQAQKPVLDPIAL</sequence>
<dbReference type="PROSITE" id="PS51293">
    <property type="entry name" value="SANT"/>
    <property type="match status" value="1"/>
</dbReference>
<keyword evidence="15" id="KW-1185">Reference proteome</keyword>
<dbReference type="Pfam" id="PF00176">
    <property type="entry name" value="SNF2-rel_dom"/>
    <property type="match status" value="1"/>
</dbReference>
<evidence type="ECO:0000259" key="13">
    <source>
        <dbReference type="PROSITE" id="PS51293"/>
    </source>
</evidence>
<dbReference type="PANTHER" id="PTHR45623:SF49">
    <property type="entry name" value="SWI_SNF-RELATED MATRIX-ASSOCIATED ACTIN-DEPENDENT REGULATOR OF CHROMATIN SUBFAMILY A MEMBER 5"/>
    <property type="match status" value="1"/>
</dbReference>
<dbReference type="PROSITE" id="PS51192">
    <property type="entry name" value="HELICASE_ATP_BIND_1"/>
    <property type="match status" value="1"/>
</dbReference>
<dbReference type="GO" id="GO:0004386">
    <property type="term" value="F:helicase activity"/>
    <property type="evidence" value="ECO:0007669"/>
    <property type="project" value="UniProtKB-KW"/>
</dbReference>
<name>A0AAD8Y2K6_9STRA</name>
<accession>A0AAD8Y2K6</accession>
<dbReference type="SUPFAM" id="SSF46689">
    <property type="entry name" value="Homeodomain-like"/>
    <property type="match status" value="2"/>
</dbReference>
<dbReference type="InterPro" id="IPR001650">
    <property type="entry name" value="Helicase_C-like"/>
</dbReference>
<feature type="domain" description="SANT" evidence="13">
    <location>
        <begin position="873"/>
        <end position="928"/>
    </location>
</feature>
<dbReference type="GO" id="GO:0016887">
    <property type="term" value="F:ATP hydrolysis activity"/>
    <property type="evidence" value="ECO:0007669"/>
    <property type="project" value="TreeGrafter"/>
</dbReference>
<evidence type="ECO:0000256" key="7">
    <source>
        <dbReference type="ARBA" id="ARBA00023054"/>
    </source>
</evidence>
<feature type="compositionally biased region" description="Basic and acidic residues" evidence="10">
    <location>
        <begin position="1082"/>
        <end position="1102"/>
    </location>
</feature>
<dbReference type="SUPFAM" id="SSF101224">
    <property type="entry name" value="HAND domain of the nucleosome remodeling ATPase ISWI"/>
    <property type="match status" value="1"/>
</dbReference>
<dbReference type="InterPro" id="IPR000330">
    <property type="entry name" value="SNF2_N"/>
</dbReference>
<dbReference type="Gene3D" id="3.40.50.10810">
    <property type="entry name" value="Tandem AAA-ATPase domain"/>
    <property type="match status" value="1"/>
</dbReference>
<evidence type="ECO:0000256" key="1">
    <source>
        <dbReference type="ARBA" id="ARBA00004123"/>
    </source>
</evidence>
<dbReference type="Pfam" id="PF00271">
    <property type="entry name" value="Helicase_C"/>
    <property type="match status" value="1"/>
</dbReference>
<feature type="domain" description="Helicase C-terminal" evidence="12">
    <location>
        <begin position="501"/>
        <end position="652"/>
    </location>
</feature>
<evidence type="ECO:0000259" key="12">
    <source>
        <dbReference type="PROSITE" id="PS51194"/>
    </source>
</evidence>
<dbReference type="SUPFAM" id="SSF52540">
    <property type="entry name" value="P-loop containing nucleoside triphosphate hydrolases"/>
    <property type="match status" value="2"/>
</dbReference>
<dbReference type="CDD" id="cd18793">
    <property type="entry name" value="SF2_C_SNF"/>
    <property type="match status" value="1"/>
</dbReference>
<dbReference type="InterPro" id="IPR049730">
    <property type="entry name" value="SNF2/RAD54-like_C"/>
</dbReference>
<dbReference type="GO" id="GO:0005524">
    <property type="term" value="F:ATP binding"/>
    <property type="evidence" value="ECO:0007669"/>
    <property type="project" value="UniProtKB-KW"/>
</dbReference>
<evidence type="ECO:0000313" key="15">
    <source>
        <dbReference type="Proteomes" id="UP001224775"/>
    </source>
</evidence>
<dbReference type="InterPro" id="IPR014001">
    <property type="entry name" value="Helicase_ATP-bd"/>
</dbReference>
<dbReference type="Proteomes" id="UP001224775">
    <property type="component" value="Unassembled WGS sequence"/>
</dbReference>
<dbReference type="EMBL" id="JATAAI010000022">
    <property type="protein sequence ID" value="KAK1738019.1"/>
    <property type="molecule type" value="Genomic_DNA"/>
</dbReference>
<dbReference type="GO" id="GO:0031491">
    <property type="term" value="F:nucleosome binding"/>
    <property type="evidence" value="ECO:0007669"/>
    <property type="project" value="InterPro"/>
</dbReference>
<keyword evidence="4 14" id="KW-0378">Hydrolase</keyword>
<feature type="region of interest" description="Disordered" evidence="10">
    <location>
        <begin position="1082"/>
        <end position="1115"/>
    </location>
</feature>
<dbReference type="InterPro" id="IPR015195">
    <property type="entry name" value="SLIDE"/>
</dbReference>
<feature type="domain" description="Helicase ATP-binding" evidence="11">
    <location>
        <begin position="200"/>
        <end position="371"/>
    </location>
</feature>
<dbReference type="FunFam" id="3.40.50.10810:FF:000015">
    <property type="entry name" value="lymphoid-specific helicase isoform X1"/>
    <property type="match status" value="1"/>
</dbReference>
<gene>
    <name evidence="14" type="ORF">QTG54_011313</name>
</gene>
<dbReference type="GO" id="GO:0042393">
    <property type="term" value="F:histone binding"/>
    <property type="evidence" value="ECO:0007669"/>
    <property type="project" value="TreeGrafter"/>
</dbReference>
<evidence type="ECO:0000313" key="14">
    <source>
        <dbReference type="EMBL" id="KAK1738019.1"/>
    </source>
</evidence>
<dbReference type="GO" id="GO:0003677">
    <property type="term" value="F:DNA binding"/>
    <property type="evidence" value="ECO:0007669"/>
    <property type="project" value="InterPro"/>
</dbReference>
<feature type="compositionally biased region" description="Acidic residues" evidence="10">
    <location>
        <begin position="16"/>
        <end position="48"/>
    </location>
</feature>
<dbReference type="InterPro" id="IPR038718">
    <property type="entry name" value="SNF2-like_sf"/>
</dbReference>
<dbReference type="Gene3D" id="1.10.1040.30">
    <property type="entry name" value="ISWI, HAND domain"/>
    <property type="match status" value="1"/>
</dbReference>
<evidence type="ECO:0000259" key="11">
    <source>
        <dbReference type="PROSITE" id="PS51192"/>
    </source>
</evidence>
<feature type="region of interest" description="Disordered" evidence="10">
    <location>
        <begin position="136"/>
        <end position="155"/>
    </location>
</feature>
<evidence type="ECO:0000256" key="10">
    <source>
        <dbReference type="SAM" id="MobiDB-lite"/>
    </source>
</evidence>
<comment type="subcellular location">
    <subcellularLocation>
        <location evidence="1">Nucleus</location>
    </subcellularLocation>
</comment>
<dbReference type="InterPro" id="IPR036306">
    <property type="entry name" value="ISWI_HAND-dom_sf"/>
</dbReference>